<dbReference type="PROSITE" id="PS00233">
    <property type="entry name" value="CHIT_BIND_RR_1"/>
    <property type="match status" value="1"/>
</dbReference>
<keyword evidence="2 5" id="KW-0732">Signal</keyword>
<dbReference type="InterPro" id="IPR031311">
    <property type="entry name" value="CHIT_BIND_RR_consensus"/>
</dbReference>
<organism evidence="6 7">
    <name type="scientific">Euphydryas editha</name>
    <name type="common">Edith's checkerspot</name>
    <dbReference type="NCBI Taxonomy" id="104508"/>
    <lineage>
        <taxon>Eukaryota</taxon>
        <taxon>Metazoa</taxon>
        <taxon>Ecdysozoa</taxon>
        <taxon>Arthropoda</taxon>
        <taxon>Hexapoda</taxon>
        <taxon>Insecta</taxon>
        <taxon>Pterygota</taxon>
        <taxon>Neoptera</taxon>
        <taxon>Endopterygota</taxon>
        <taxon>Lepidoptera</taxon>
        <taxon>Glossata</taxon>
        <taxon>Ditrysia</taxon>
        <taxon>Papilionoidea</taxon>
        <taxon>Nymphalidae</taxon>
        <taxon>Nymphalinae</taxon>
        <taxon>Euphydryas</taxon>
    </lineage>
</organism>
<dbReference type="PANTHER" id="PTHR10380">
    <property type="entry name" value="CUTICLE PROTEIN"/>
    <property type="match status" value="1"/>
</dbReference>
<dbReference type="InterPro" id="IPR000618">
    <property type="entry name" value="Insect_cuticle"/>
</dbReference>
<evidence type="ECO:0000256" key="5">
    <source>
        <dbReference type="SAM" id="SignalP"/>
    </source>
</evidence>
<dbReference type="Proteomes" id="UP001153954">
    <property type="component" value="Unassembled WGS sequence"/>
</dbReference>
<dbReference type="EMBL" id="CAKOGL010000030">
    <property type="protein sequence ID" value="CAH2107378.1"/>
    <property type="molecule type" value="Genomic_DNA"/>
</dbReference>
<dbReference type="GO" id="GO:0062129">
    <property type="term" value="C:chitin-based extracellular matrix"/>
    <property type="evidence" value="ECO:0007669"/>
    <property type="project" value="TreeGrafter"/>
</dbReference>
<name>A0AAU9VB96_EUPED</name>
<evidence type="ECO:0000313" key="6">
    <source>
        <dbReference type="EMBL" id="CAH2107378.1"/>
    </source>
</evidence>
<dbReference type="Pfam" id="PF00379">
    <property type="entry name" value="Chitin_bind_4"/>
    <property type="match status" value="1"/>
</dbReference>
<evidence type="ECO:0000256" key="4">
    <source>
        <dbReference type="SAM" id="MobiDB-lite"/>
    </source>
</evidence>
<reference evidence="6" key="1">
    <citation type="submission" date="2022-03" db="EMBL/GenBank/DDBJ databases">
        <authorList>
            <person name="Tunstrom K."/>
        </authorList>
    </citation>
    <scope>NUCLEOTIDE SEQUENCE</scope>
</reference>
<evidence type="ECO:0000256" key="1">
    <source>
        <dbReference type="ARBA" id="ARBA00022460"/>
    </source>
</evidence>
<proteinExistence type="predicted"/>
<evidence type="ECO:0000313" key="7">
    <source>
        <dbReference type="Proteomes" id="UP001153954"/>
    </source>
</evidence>
<evidence type="ECO:0000256" key="2">
    <source>
        <dbReference type="ARBA" id="ARBA00022729"/>
    </source>
</evidence>
<dbReference type="PROSITE" id="PS51155">
    <property type="entry name" value="CHIT_BIND_RR_2"/>
    <property type="match status" value="1"/>
</dbReference>
<feature type="region of interest" description="Disordered" evidence="4">
    <location>
        <begin position="239"/>
        <end position="260"/>
    </location>
</feature>
<feature type="chain" id="PRO_5043505080" evidence="5">
    <location>
        <begin position="19"/>
        <end position="285"/>
    </location>
</feature>
<dbReference type="PANTHER" id="PTHR10380:SF229">
    <property type="entry name" value="CUTICULAR PROTEIN 49AF, ISOFORM A"/>
    <property type="match status" value="1"/>
</dbReference>
<protein>
    <submittedName>
        <fullName evidence="6">Uncharacterized protein</fullName>
    </submittedName>
</protein>
<evidence type="ECO:0000256" key="3">
    <source>
        <dbReference type="PROSITE-ProRule" id="PRU00497"/>
    </source>
</evidence>
<comment type="caution">
    <text evidence="6">The sequence shown here is derived from an EMBL/GenBank/DDBJ whole genome shotgun (WGS) entry which is preliminary data.</text>
</comment>
<dbReference type="GO" id="GO:0008010">
    <property type="term" value="F:structural constituent of chitin-based larval cuticle"/>
    <property type="evidence" value="ECO:0007669"/>
    <property type="project" value="TreeGrafter"/>
</dbReference>
<feature type="signal peptide" evidence="5">
    <location>
        <begin position="1"/>
        <end position="18"/>
    </location>
</feature>
<keyword evidence="1 3" id="KW-0193">Cuticle</keyword>
<gene>
    <name evidence="6" type="ORF">EEDITHA_LOCUS21421</name>
</gene>
<dbReference type="AlphaFoldDB" id="A0AAU9VB96"/>
<sequence>MLTINTFLLLTVVSLVASSALKDSLSQQMFLAKSYNYNHPPLFEANTNLEDKEDVEIRKIRQAKSVEEKTDKYYPKSSNLDSEIPVTVVYDSGLERSNKILKRKQIRRLNSSQEKNDTSKVEENGYFKDEKESSTERYIITSPSPKTVVPKVFTKRPLEDNPVIKKVKQREPEVKIVNSTNYIYAHSGNYHYSYEGTDGTKVSSEGGLKSFDDNKTGESVSGSVHYKDNEGNDVNLSYTADENGYRPHGDHLPTPPPIPPAIARALKYLATKTTPQPVTEATKID</sequence>
<keyword evidence="7" id="KW-1185">Reference proteome</keyword>
<dbReference type="InterPro" id="IPR050468">
    <property type="entry name" value="Cuticle_Struct_Prot"/>
</dbReference>
<accession>A0AAU9VB96</accession>
<dbReference type="PRINTS" id="PR00947">
    <property type="entry name" value="CUTICLE"/>
</dbReference>